<evidence type="ECO:0000313" key="3">
    <source>
        <dbReference type="Proteomes" id="UP000539146"/>
    </source>
</evidence>
<feature type="chain" id="PRO_5032486177" description="Lipoprotein" evidence="1">
    <location>
        <begin position="25"/>
        <end position="144"/>
    </location>
</feature>
<protein>
    <recommendedName>
        <fullName evidence="4">Lipoprotein</fullName>
    </recommendedName>
</protein>
<sequence length="144" mass="14916">MLTWTGVATAVGVLTLLVTGCAVGAQPEQQDYVGTWVLDGASGDGAPAFVVSADRTYTARDIPTDLACRTGNAATSPPGCADGGDPTSFSGRCEAADGDSPGIRFSFDGHFVRQGYASDGGLDFYVGSLDVPRPDYRFVRLPSD</sequence>
<proteinExistence type="predicted"/>
<gene>
    <name evidence="2" type="ORF">HP467_06725</name>
</gene>
<dbReference type="Proteomes" id="UP000539146">
    <property type="component" value="Unassembled WGS sequence"/>
</dbReference>
<feature type="signal peptide" evidence="1">
    <location>
        <begin position="1"/>
        <end position="24"/>
    </location>
</feature>
<reference evidence="2 3" key="1">
    <citation type="submission" date="2020-05" db="EMBL/GenBank/DDBJ databases">
        <title>Genome Sequencing of Type Strains.</title>
        <authorList>
            <person name="Lemaire J.F."/>
            <person name="Inderbitzin P."/>
            <person name="Gregorio O.A."/>
            <person name="Collins S.B."/>
            <person name="Wespe N."/>
            <person name="Knight-Connoni V."/>
        </authorList>
    </citation>
    <scope>NUCLEOTIDE SEQUENCE [LARGE SCALE GENOMIC DNA]</scope>
    <source>
        <strain evidence="2 3">DSM 20512</strain>
    </source>
</reference>
<comment type="caution">
    <text evidence="2">The sequence shown here is derived from an EMBL/GenBank/DDBJ whole genome shotgun (WGS) entry which is preliminary data.</text>
</comment>
<accession>A0A850DQK4</accession>
<keyword evidence="1" id="KW-0732">Signal</keyword>
<evidence type="ECO:0000313" key="2">
    <source>
        <dbReference type="EMBL" id="NUU27806.1"/>
    </source>
</evidence>
<evidence type="ECO:0000256" key="1">
    <source>
        <dbReference type="SAM" id="SignalP"/>
    </source>
</evidence>
<dbReference type="RefSeq" id="WP_175325653.1">
    <property type="nucleotide sequence ID" value="NZ_BAAAWP010000001.1"/>
</dbReference>
<dbReference type="AlphaFoldDB" id="A0A850DQK4"/>
<name>A0A850DQK4_9MICO</name>
<evidence type="ECO:0008006" key="4">
    <source>
        <dbReference type="Google" id="ProtNLM"/>
    </source>
</evidence>
<dbReference type="EMBL" id="JABMCG010000093">
    <property type="protein sequence ID" value="NUU27806.1"/>
    <property type="molecule type" value="Genomic_DNA"/>
</dbReference>
<organism evidence="2 3">
    <name type="scientific">Curtobacterium citreum</name>
    <dbReference type="NCBI Taxonomy" id="2036"/>
    <lineage>
        <taxon>Bacteria</taxon>
        <taxon>Bacillati</taxon>
        <taxon>Actinomycetota</taxon>
        <taxon>Actinomycetes</taxon>
        <taxon>Micrococcales</taxon>
        <taxon>Microbacteriaceae</taxon>
        <taxon>Curtobacterium</taxon>
    </lineage>
</organism>